<evidence type="ECO:0000256" key="8">
    <source>
        <dbReference type="ARBA" id="ARBA00026232"/>
    </source>
</evidence>
<protein>
    <recommendedName>
        <fullName evidence="8">GDP-fucose protein O-fucosyltransferase 2</fullName>
    </recommendedName>
</protein>
<evidence type="ECO:0000256" key="4">
    <source>
        <dbReference type="ARBA" id="ARBA00022824"/>
    </source>
</evidence>
<dbReference type="GO" id="GO:0006004">
    <property type="term" value="P:fucose metabolic process"/>
    <property type="evidence" value="ECO:0007669"/>
    <property type="project" value="UniProtKB-KW"/>
</dbReference>
<evidence type="ECO:0000256" key="7">
    <source>
        <dbReference type="ARBA" id="ARBA00025803"/>
    </source>
</evidence>
<reference evidence="9 10" key="1">
    <citation type="submission" date="2018-06" db="EMBL/GenBank/DDBJ databases">
        <title>Comparative genomics reveals the genomic features of Rhizophagus irregularis, R. cerebriforme, R. diaphanum and Gigaspora rosea, and their symbiotic lifestyle signature.</title>
        <authorList>
            <person name="Morin E."/>
            <person name="San Clemente H."/>
            <person name="Chen E.C.H."/>
            <person name="De La Providencia I."/>
            <person name="Hainaut M."/>
            <person name="Kuo A."/>
            <person name="Kohler A."/>
            <person name="Murat C."/>
            <person name="Tang N."/>
            <person name="Roy S."/>
            <person name="Loubradou J."/>
            <person name="Henrissat B."/>
            <person name="Grigoriev I.V."/>
            <person name="Corradi N."/>
            <person name="Roux C."/>
            <person name="Martin F.M."/>
        </authorList>
    </citation>
    <scope>NUCLEOTIDE SEQUENCE [LARGE SCALE GENOMIC DNA]</scope>
    <source>
        <strain evidence="9 10">DAOM 194757</strain>
    </source>
</reference>
<comment type="subcellular location">
    <subcellularLocation>
        <location evidence="1">Endoplasmic reticulum</location>
    </subcellularLocation>
</comment>
<dbReference type="PANTHER" id="PTHR13398:SF0">
    <property type="entry name" value="GDP-FUCOSE PROTEIN O-FUCOSYLTRANSFERASE 2"/>
    <property type="match status" value="1"/>
</dbReference>
<dbReference type="OrthoDB" id="2020419at2759"/>
<evidence type="ECO:0000313" key="9">
    <source>
        <dbReference type="EMBL" id="RIB06640.1"/>
    </source>
</evidence>
<dbReference type="InterPro" id="IPR045130">
    <property type="entry name" value="OFUT2-like"/>
</dbReference>
<evidence type="ECO:0000256" key="1">
    <source>
        <dbReference type="ARBA" id="ARBA00004240"/>
    </source>
</evidence>
<sequence length="537" mass="62656">MNSEFNLKQYYITRKTIFRNIILSILLWNFVNIGLKLKEQVSTESVKEILNVYNTTQENTTNSSLEILNVYNTTRENTTNSSFEIHNTTQENTTNSSLEIHDTTRETTTNSSLKILNVYNTTQENTTNSSPKILDIYNTTRENTINSSSLEAPLTEDEKINMKYCQEKTCKFVFPYFHPEQETRANIHIRIYTQLARSLNRTIVLSNVGNSRVQACLPYPFDFYYDIKALQKQYPDIRFITQEKFFKWTQERKIKPIAQHSQMIQDGRHDSLAFGKEEKVTVYEKVEMRRENKIKFCLDKFDLNITNYKEFHTGIKIFKLNHKAMLNLVTNTLKTPSITESEVIMILNTSPKDMFPTIDKVIPYSPSIIKQSKSIIKKLNPYIAIHWRMEQGNPRLMPQCAKRLVKEVKKIQKKYGINNVYFATDFPLNGGKAQSQTFHKISNFHKESIEILEHIKFDTWISLDGFSQIRNNSKYEKEFKGSGIHGILDKLVCINAKYFLKGPKGCARTSSTFTRIIVDERTKLKKKYDLINIASSW</sequence>
<proteinExistence type="inferred from homology"/>
<dbReference type="EMBL" id="QKWP01001783">
    <property type="protein sequence ID" value="RIB06640.1"/>
    <property type="molecule type" value="Genomic_DNA"/>
</dbReference>
<keyword evidence="10" id="KW-1185">Reference proteome</keyword>
<evidence type="ECO:0000256" key="2">
    <source>
        <dbReference type="ARBA" id="ARBA00004922"/>
    </source>
</evidence>
<dbReference type="GO" id="GO:0046922">
    <property type="term" value="F:peptide-O-fucosyltransferase activity"/>
    <property type="evidence" value="ECO:0007669"/>
    <property type="project" value="InterPro"/>
</dbReference>
<keyword evidence="3" id="KW-0808">Transferase</keyword>
<dbReference type="AlphaFoldDB" id="A0A397U8Q2"/>
<keyword evidence="6" id="KW-0119">Carbohydrate metabolism</keyword>
<comment type="similarity">
    <text evidence="7">Belongs to the glycosyltransferase 68 family.</text>
</comment>
<evidence type="ECO:0000256" key="6">
    <source>
        <dbReference type="ARBA" id="ARBA00023277"/>
    </source>
</evidence>
<dbReference type="PANTHER" id="PTHR13398">
    <property type="entry name" value="GDP-FUCOSE PROTEIN O-FUCOSYLTRANSFERASE 2"/>
    <property type="match status" value="1"/>
</dbReference>
<dbReference type="GO" id="GO:0005783">
    <property type="term" value="C:endoplasmic reticulum"/>
    <property type="evidence" value="ECO:0007669"/>
    <property type="project" value="UniProtKB-SubCell"/>
</dbReference>
<comment type="pathway">
    <text evidence="2">Protein modification; protein glycosylation.</text>
</comment>
<organism evidence="9 10">
    <name type="scientific">Gigaspora rosea</name>
    <dbReference type="NCBI Taxonomy" id="44941"/>
    <lineage>
        <taxon>Eukaryota</taxon>
        <taxon>Fungi</taxon>
        <taxon>Fungi incertae sedis</taxon>
        <taxon>Mucoromycota</taxon>
        <taxon>Glomeromycotina</taxon>
        <taxon>Glomeromycetes</taxon>
        <taxon>Diversisporales</taxon>
        <taxon>Gigasporaceae</taxon>
        <taxon>Gigaspora</taxon>
    </lineage>
</organism>
<keyword evidence="4" id="KW-0256">Endoplasmic reticulum</keyword>
<dbReference type="Pfam" id="PF10250">
    <property type="entry name" value="O-FucT"/>
    <property type="match status" value="1"/>
</dbReference>
<comment type="caution">
    <text evidence="9">The sequence shown here is derived from an EMBL/GenBank/DDBJ whole genome shotgun (WGS) entry which is preliminary data.</text>
</comment>
<evidence type="ECO:0000313" key="10">
    <source>
        <dbReference type="Proteomes" id="UP000266673"/>
    </source>
</evidence>
<dbReference type="InterPro" id="IPR019378">
    <property type="entry name" value="GDP-Fuc_O-FucTrfase"/>
</dbReference>
<dbReference type="Proteomes" id="UP000266673">
    <property type="component" value="Unassembled WGS sequence"/>
</dbReference>
<evidence type="ECO:0000256" key="3">
    <source>
        <dbReference type="ARBA" id="ARBA00022679"/>
    </source>
</evidence>
<evidence type="ECO:0000256" key="5">
    <source>
        <dbReference type="ARBA" id="ARBA00023253"/>
    </source>
</evidence>
<keyword evidence="5" id="KW-0294">Fucose metabolism</keyword>
<gene>
    <name evidence="9" type="ORF">C2G38_2115631</name>
</gene>
<accession>A0A397U8Q2</accession>
<name>A0A397U8Q2_9GLOM</name>
<dbReference type="Gene3D" id="3.40.50.11350">
    <property type="match status" value="1"/>
</dbReference>